<dbReference type="EMBL" id="RKRA01000001">
    <property type="protein sequence ID" value="RPF28079.1"/>
    <property type="molecule type" value="Genomic_DNA"/>
</dbReference>
<accession>A0A3N4Z451</accession>
<comment type="caution">
    <text evidence="3">The sequence shown here is derived from an EMBL/GenBank/DDBJ whole genome shotgun (WGS) entry which is preliminary data.</text>
</comment>
<reference evidence="3 4" key="1">
    <citation type="submission" date="2018-11" db="EMBL/GenBank/DDBJ databases">
        <title>Sequencing the genomes of 1000 actinobacteria strains.</title>
        <authorList>
            <person name="Klenk H.-P."/>
        </authorList>
    </citation>
    <scope>NUCLEOTIDE SEQUENCE [LARGE SCALE GENOMIC DNA]</scope>
    <source>
        <strain evidence="3 4">DSM 14418</strain>
    </source>
</reference>
<dbReference type="Proteomes" id="UP000280726">
    <property type="component" value="Unassembled WGS sequence"/>
</dbReference>
<feature type="region of interest" description="Disordered" evidence="1">
    <location>
        <begin position="1"/>
        <end position="38"/>
    </location>
</feature>
<gene>
    <name evidence="3" type="ORF">EDD32_2588</name>
</gene>
<evidence type="ECO:0000256" key="2">
    <source>
        <dbReference type="SAM" id="Phobius"/>
    </source>
</evidence>
<dbReference type="OrthoDB" id="4954763at2"/>
<evidence type="ECO:0000313" key="3">
    <source>
        <dbReference type="EMBL" id="RPF28079.1"/>
    </source>
</evidence>
<keyword evidence="2" id="KW-1133">Transmembrane helix</keyword>
<name>A0A3N4Z451_9MICO</name>
<feature type="transmembrane region" description="Helical" evidence="2">
    <location>
        <begin position="68"/>
        <end position="90"/>
    </location>
</feature>
<protein>
    <recommendedName>
        <fullName evidence="5">DUF4190 domain-containing protein</fullName>
    </recommendedName>
</protein>
<proteinExistence type="predicted"/>
<feature type="transmembrane region" description="Helical" evidence="2">
    <location>
        <begin position="110"/>
        <end position="130"/>
    </location>
</feature>
<organism evidence="3 4">
    <name type="scientific">Georgenia muralis</name>
    <dbReference type="NCBI Taxonomy" id="154117"/>
    <lineage>
        <taxon>Bacteria</taxon>
        <taxon>Bacillati</taxon>
        <taxon>Actinomycetota</taxon>
        <taxon>Actinomycetes</taxon>
        <taxon>Micrococcales</taxon>
        <taxon>Bogoriellaceae</taxon>
        <taxon>Georgenia</taxon>
    </lineage>
</organism>
<keyword evidence="2" id="KW-0812">Transmembrane</keyword>
<evidence type="ECO:0000313" key="4">
    <source>
        <dbReference type="Proteomes" id="UP000280726"/>
    </source>
</evidence>
<evidence type="ECO:0000256" key="1">
    <source>
        <dbReference type="SAM" id="MobiDB-lite"/>
    </source>
</evidence>
<dbReference type="AlphaFoldDB" id="A0A3N4Z451"/>
<keyword evidence="4" id="KW-1185">Reference proteome</keyword>
<dbReference type="RefSeq" id="WP_123918074.1">
    <property type="nucleotide sequence ID" value="NZ_RKRA01000001.1"/>
</dbReference>
<sequence>MHESNREAGAPQNPYAQPDPGARPAQPPSAYQPPTFGQQAGVAAYAPASSGAGLAAEKSRKADTAVQLSLAFGIMAMSWLPLIFGPLAIWQGNRAESMGRSGTVGRTLGWIATLLGLLMLVAIVAWVYYLRTGGLERLLSQLPTTGV</sequence>
<keyword evidence="2" id="KW-0472">Membrane</keyword>
<evidence type="ECO:0008006" key="5">
    <source>
        <dbReference type="Google" id="ProtNLM"/>
    </source>
</evidence>